<gene>
    <name evidence="2" type="primary">cobC</name>
    <name evidence="2" type="ORF">AUP74_02051</name>
</gene>
<dbReference type="InterPro" id="IPR029033">
    <property type="entry name" value="His_PPase_superfam"/>
</dbReference>
<dbReference type="SUPFAM" id="SSF53254">
    <property type="entry name" value="Phosphoglycerate mutase-like"/>
    <property type="match status" value="1"/>
</dbReference>
<evidence type="ECO:0000256" key="1">
    <source>
        <dbReference type="ARBA" id="ARBA00022801"/>
    </source>
</evidence>
<dbReference type="RefSeq" id="WP_069947475.1">
    <property type="nucleotide sequence ID" value="NZ_CP014143.1"/>
</dbReference>
<organism evidence="2 3">
    <name type="scientific">Microbulbifer aggregans</name>
    <dbReference type="NCBI Taxonomy" id="1769779"/>
    <lineage>
        <taxon>Bacteria</taxon>
        <taxon>Pseudomonadati</taxon>
        <taxon>Pseudomonadota</taxon>
        <taxon>Gammaproteobacteria</taxon>
        <taxon>Cellvibrionales</taxon>
        <taxon>Microbulbiferaceae</taxon>
        <taxon>Microbulbifer</taxon>
    </lineage>
</organism>
<dbReference type="STRING" id="1769779.AUP74_02051"/>
<dbReference type="Proteomes" id="UP000095672">
    <property type="component" value="Chromosome"/>
</dbReference>
<sequence>MTQFFTVRHGQASFGADDYDRLSELGWRQARWLGEHWRAEGVQFDRILCGDLRRHRETARGICEGMGQDGVSPQLVPQLNEFDFRGLTSLFGQHKPDAVPAEGSPRAHYYRFLKGAMLAWSRGEIAPEESWQAFEQRIDEALSVMADTPRGSRTLVVSSGGAIAMMIRQILGAQPETVTRLNMQIRNTAVTHLFGGGGEFSLHSFNHLPHLDYAERREFITYS</sequence>
<reference evidence="3" key="1">
    <citation type="submission" date="2016-01" db="EMBL/GenBank/DDBJ databases">
        <title>Complete genome sequence of Microbulbifer sp. CCB-MM1, a halophile isolated from Matang Mangrove Forest, Perak.</title>
        <authorList>
            <person name="Moh T.H."/>
            <person name="Dinesh B."/>
            <person name="Lau N.-S."/>
            <person name="Go F."/>
            <person name="Alexander Chong S.-C."/>
        </authorList>
    </citation>
    <scope>NUCLEOTIDE SEQUENCE [LARGE SCALE GENOMIC DNA]</scope>
    <source>
        <strain evidence="3">CCB-MM1</strain>
    </source>
</reference>
<dbReference type="GO" id="GO:0043755">
    <property type="term" value="F:alpha-ribazole phosphatase activity"/>
    <property type="evidence" value="ECO:0007669"/>
    <property type="project" value="UniProtKB-EC"/>
</dbReference>
<accession>A0A1C9W8M6</accession>
<dbReference type="EC" id="3.1.3.73" evidence="2"/>
<dbReference type="CDD" id="cd07067">
    <property type="entry name" value="HP_PGM_like"/>
    <property type="match status" value="1"/>
</dbReference>
<dbReference type="EMBL" id="CP014143">
    <property type="protein sequence ID" value="AOS97481.1"/>
    <property type="molecule type" value="Genomic_DNA"/>
</dbReference>
<dbReference type="OrthoDB" id="280692at2"/>
<protein>
    <submittedName>
        <fullName evidence="2">Alpha-ribazole phosphatase</fullName>
        <ecNumber evidence="2">3.1.3.73</ecNumber>
    </submittedName>
</protein>
<dbReference type="SMART" id="SM00855">
    <property type="entry name" value="PGAM"/>
    <property type="match status" value="1"/>
</dbReference>
<dbReference type="PATRIC" id="fig|1769779.3.peg.2060"/>
<dbReference type="Pfam" id="PF00300">
    <property type="entry name" value="His_Phos_1"/>
    <property type="match status" value="1"/>
</dbReference>
<dbReference type="PANTHER" id="PTHR20935">
    <property type="entry name" value="PHOSPHOGLYCERATE MUTASE-RELATED"/>
    <property type="match status" value="1"/>
</dbReference>
<dbReference type="AlphaFoldDB" id="A0A1C9W8M6"/>
<name>A0A1C9W8M6_9GAMM</name>
<dbReference type="Gene3D" id="3.40.50.1240">
    <property type="entry name" value="Phosphoglycerate mutase-like"/>
    <property type="match status" value="1"/>
</dbReference>
<dbReference type="InterPro" id="IPR051021">
    <property type="entry name" value="Mito_Ser/Thr_phosphatase"/>
</dbReference>
<proteinExistence type="predicted"/>
<evidence type="ECO:0000313" key="3">
    <source>
        <dbReference type="Proteomes" id="UP000095672"/>
    </source>
</evidence>
<evidence type="ECO:0000313" key="2">
    <source>
        <dbReference type="EMBL" id="AOS97481.1"/>
    </source>
</evidence>
<keyword evidence="1 2" id="KW-0378">Hydrolase</keyword>
<dbReference type="InterPro" id="IPR013078">
    <property type="entry name" value="His_Pase_superF_clade-1"/>
</dbReference>
<dbReference type="KEGG" id="micc:AUP74_02051"/>
<keyword evidence="3" id="KW-1185">Reference proteome</keyword>
<dbReference type="PANTHER" id="PTHR20935:SF0">
    <property type="entry name" value="SERINE_THREONINE-PROTEIN PHOSPHATASE PGAM5, MITOCHONDRIAL"/>
    <property type="match status" value="1"/>
</dbReference>